<dbReference type="Proteomes" id="UP000317169">
    <property type="component" value="Unassembled WGS sequence"/>
</dbReference>
<accession>A0A507ZU22</accession>
<dbReference type="OrthoDB" id="1222242at2"/>
<evidence type="ECO:0000313" key="1">
    <source>
        <dbReference type="EMBL" id="TQD40091.1"/>
    </source>
</evidence>
<sequence>MEEKLMSKKKPSFPINERLEKYLTFYNRRTKIPVFYEDLLRFSGSIVVYDQNDEDTLWVRCYYPDHERTEIDNSLKRVYNILYSDGSDDAFEHLNVDAIDYCTFGNSKPFRVKVRNILNDSFTYFYIKKADASRIYGLEFEHVLSPHRINFLIYRDTLIEEHIAGIPGDVFIKEHLPNCDERAKIQIAKQFVKFNERCTLRLLGDMRSYNYVVIPTHDFDHVAYQIRAIDFDQQSYEGNLKVYRPQFFKENYPMVELVTEKLEESSIEQYRREERSQLAKRLIASQKRYRKLIRCMVNDHVSSSENVKSLRKDLMAYSKDIRFKRAKTMGNVLRTALEFVKRNYVDVNAKEVMEY</sequence>
<reference evidence="1 2" key="1">
    <citation type="submission" date="2019-06" db="EMBL/GenBank/DDBJ databases">
        <title>Flavibacter putida gen. nov., sp. nov., a novel marine bacterium of the family Flavobacteriaceae isolated from coastal seawater.</title>
        <authorList>
            <person name="Feng X."/>
        </authorList>
    </citation>
    <scope>NUCLEOTIDE SEQUENCE [LARGE SCALE GENOMIC DNA]</scope>
    <source>
        <strain evidence="1 2">PLHSN227</strain>
    </source>
</reference>
<keyword evidence="2" id="KW-1185">Reference proteome</keyword>
<name>A0A507ZU22_9FLAO</name>
<comment type="caution">
    <text evidence="1">The sequence shown here is derived from an EMBL/GenBank/DDBJ whole genome shotgun (WGS) entry which is preliminary data.</text>
</comment>
<proteinExistence type="predicted"/>
<gene>
    <name evidence="1" type="ORF">FKR84_02535</name>
</gene>
<protein>
    <submittedName>
        <fullName evidence="1">Uncharacterized protein</fullName>
    </submittedName>
</protein>
<dbReference type="EMBL" id="VIAR01000002">
    <property type="protein sequence ID" value="TQD40091.1"/>
    <property type="molecule type" value="Genomic_DNA"/>
</dbReference>
<organism evidence="1 2">
    <name type="scientific">Haloflavibacter putidus</name>
    <dbReference type="NCBI Taxonomy" id="2576776"/>
    <lineage>
        <taxon>Bacteria</taxon>
        <taxon>Pseudomonadati</taxon>
        <taxon>Bacteroidota</taxon>
        <taxon>Flavobacteriia</taxon>
        <taxon>Flavobacteriales</taxon>
        <taxon>Flavobacteriaceae</taxon>
        <taxon>Haloflavibacter</taxon>
    </lineage>
</organism>
<evidence type="ECO:0000313" key="2">
    <source>
        <dbReference type="Proteomes" id="UP000317169"/>
    </source>
</evidence>
<dbReference type="RefSeq" id="WP_141420621.1">
    <property type="nucleotide sequence ID" value="NZ_VIAR01000002.1"/>
</dbReference>
<dbReference type="AlphaFoldDB" id="A0A507ZU22"/>